<dbReference type="InterPro" id="IPR013783">
    <property type="entry name" value="Ig-like_fold"/>
</dbReference>
<comment type="caution">
    <text evidence="4">The sequence shown here is derived from an EMBL/GenBank/DDBJ whole genome shotgun (WGS) entry which is preliminary data.</text>
</comment>
<feature type="signal peptide" evidence="2">
    <location>
        <begin position="1"/>
        <end position="33"/>
    </location>
</feature>
<feature type="chain" id="PRO_5040991887" description="Bacterial Ig domain-containing protein" evidence="2">
    <location>
        <begin position="34"/>
        <end position="297"/>
    </location>
</feature>
<dbReference type="RefSeq" id="WP_257154674.1">
    <property type="nucleotide sequence ID" value="NZ_NUFN01000051.1"/>
</dbReference>
<keyword evidence="2" id="KW-0732">Signal</keyword>
<dbReference type="EMBL" id="NUFN01000051">
    <property type="protein sequence ID" value="PGH78288.1"/>
    <property type="molecule type" value="Genomic_DNA"/>
</dbReference>
<feature type="domain" description="Bacterial Ig" evidence="3">
    <location>
        <begin position="186"/>
        <end position="266"/>
    </location>
</feature>
<proteinExistence type="predicted"/>
<name>A0A9X7GGB6_BACTU</name>
<dbReference type="Proteomes" id="UP000222944">
    <property type="component" value="Unassembled WGS sequence"/>
</dbReference>
<gene>
    <name evidence="4" type="ORF">CN899_28945</name>
</gene>
<sequence length="297" mass="31679">MTKKRPFKKNLKTTLSTVTAAGILLTGVSPSFAEELRKEIVQEQAPLEEKQAKPVDELVDAEADQVGATNATHIRDTENAPSGSGVRAETRASNNRLSGVYANANTQGQVTLEAYTTTYYPLFAESVNFYINGSFIGSRTLPSNQRVSLTASRYVNKGDTYQMVLIGRFNAILDTRSGTFSNSNRAPSAPTIHSVKDIDTKISGTAEGGVTIRVYVNNQVIATGTANSSGSYSINIPKQTAGTKISVTASNSVGSSSAAVTTVQKDVSTDAKEKVEGLFTDGKFDTIKETTDQKAID</sequence>
<feature type="non-terminal residue" evidence="4">
    <location>
        <position position="297"/>
    </location>
</feature>
<dbReference type="InterPro" id="IPR041498">
    <property type="entry name" value="Big_6"/>
</dbReference>
<evidence type="ECO:0000256" key="1">
    <source>
        <dbReference type="SAM" id="MobiDB-lite"/>
    </source>
</evidence>
<dbReference type="Gene3D" id="2.60.40.10">
    <property type="entry name" value="Immunoglobulins"/>
    <property type="match status" value="1"/>
</dbReference>
<evidence type="ECO:0000313" key="5">
    <source>
        <dbReference type="Proteomes" id="UP000222944"/>
    </source>
</evidence>
<dbReference type="Pfam" id="PF17936">
    <property type="entry name" value="Big_6"/>
    <property type="match status" value="1"/>
</dbReference>
<organism evidence="4 5">
    <name type="scientific">Bacillus thuringiensis</name>
    <dbReference type="NCBI Taxonomy" id="1428"/>
    <lineage>
        <taxon>Bacteria</taxon>
        <taxon>Bacillati</taxon>
        <taxon>Bacillota</taxon>
        <taxon>Bacilli</taxon>
        <taxon>Bacillales</taxon>
        <taxon>Bacillaceae</taxon>
        <taxon>Bacillus</taxon>
        <taxon>Bacillus cereus group</taxon>
    </lineage>
</organism>
<feature type="region of interest" description="Disordered" evidence="1">
    <location>
        <begin position="67"/>
        <end position="87"/>
    </location>
</feature>
<reference evidence="4 5" key="1">
    <citation type="submission" date="2017-09" db="EMBL/GenBank/DDBJ databases">
        <title>Large-scale bioinformatics analysis of Bacillus genomes uncovers conserved roles of natural products in bacterial physiology.</title>
        <authorList>
            <consortium name="Agbiome Team Llc"/>
            <person name="Bleich R.M."/>
            <person name="Grubbs K.J."/>
            <person name="Santa Maria K.C."/>
            <person name="Allen S.E."/>
            <person name="Farag S."/>
            <person name="Shank E.A."/>
            <person name="Bowers A."/>
        </authorList>
    </citation>
    <scope>NUCLEOTIDE SEQUENCE [LARGE SCALE GENOMIC DNA]</scope>
    <source>
        <strain evidence="4 5">AFS058004</strain>
    </source>
</reference>
<evidence type="ECO:0000256" key="2">
    <source>
        <dbReference type="SAM" id="SignalP"/>
    </source>
</evidence>
<accession>A0A9X7GGB6</accession>
<evidence type="ECO:0000313" key="4">
    <source>
        <dbReference type="EMBL" id="PGH78288.1"/>
    </source>
</evidence>
<protein>
    <recommendedName>
        <fullName evidence="3">Bacterial Ig domain-containing protein</fullName>
    </recommendedName>
</protein>
<evidence type="ECO:0000259" key="3">
    <source>
        <dbReference type="Pfam" id="PF17936"/>
    </source>
</evidence>
<dbReference type="AlphaFoldDB" id="A0A9X7GGB6"/>